<organism evidence="1 2">
    <name type="scientific">Rubripirellula tenax</name>
    <dbReference type="NCBI Taxonomy" id="2528015"/>
    <lineage>
        <taxon>Bacteria</taxon>
        <taxon>Pseudomonadati</taxon>
        <taxon>Planctomycetota</taxon>
        <taxon>Planctomycetia</taxon>
        <taxon>Pirellulales</taxon>
        <taxon>Pirellulaceae</taxon>
        <taxon>Rubripirellula</taxon>
    </lineage>
</organism>
<sequence>MKQVRAFKNDESREVIRQWCQKITDVLPFPVREQTVQTRFGSTQVVHTGPEDSVADDQPPIAILHGAITGAAFALGELCDLPTKAP</sequence>
<keyword evidence="2" id="KW-1185">Reference proteome</keyword>
<comment type="caution">
    <text evidence="1">The sequence shown here is derived from an EMBL/GenBank/DDBJ whole genome shotgun (WGS) entry which is preliminary data.</text>
</comment>
<protein>
    <submittedName>
        <fullName evidence="1">Uncharacterized protein</fullName>
    </submittedName>
</protein>
<dbReference type="Proteomes" id="UP000318288">
    <property type="component" value="Unassembled WGS sequence"/>
</dbReference>
<gene>
    <name evidence="1" type="ORF">Poly51_13270</name>
</gene>
<dbReference type="AlphaFoldDB" id="A0A5C6FAW6"/>
<name>A0A5C6FAW6_9BACT</name>
<evidence type="ECO:0000313" key="2">
    <source>
        <dbReference type="Proteomes" id="UP000318288"/>
    </source>
</evidence>
<proteinExistence type="predicted"/>
<reference evidence="1 2" key="1">
    <citation type="submission" date="2019-02" db="EMBL/GenBank/DDBJ databases">
        <title>Deep-cultivation of Planctomycetes and their phenomic and genomic characterization uncovers novel biology.</title>
        <authorList>
            <person name="Wiegand S."/>
            <person name="Jogler M."/>
            <person name="Boedeker C."/>
            <person name="Pinto D."/>
            <person name="Vollmers J."/>
            <person name="Rivas-Marin E."/>
            <person name="Kohn T."/>
            <person name="Peeters S.H."/>
            <person name="Heuer A."/>
            <person name="Rast P."/>
            <person name="Oberbeckmann S."/>
            <person name="Bunk B."/>
            <person name="Jeske O."/>
            <person name="Meyerdierks A."/>
            <person name="Storesund J.E."/>
            <person name="Kallscheuer N."/>
            <person name="Luecker S."/>
            <person name="Lage O.M."/>
            <person name="Pohl T."/>
            <person name="Merkel B.J."/>
            <person name="Hornburger P."/>
            <person name="Mueller R.-W."/>
            <person name="Bruemmer F."/>
            <person name="Labrenz M."/>
            <person name="Spormann A.M."/>
            <person name="Op Den Camp H."/>
            <person name="Overmann J."/>
            <person name="Amann R."/>
            <person name="Jetten M.S.M."/>
            <person name="Mascher T."/>
            <person name="Medema M.H."/>
            <person name="Devos D.P."/>
            <person name="Kaster A.-K."/>
            <person name="Ovreas L."/>
            <person name="Rohde M."/>
            <person name="Galperin M.Y."/>
            <person name="Jogler C."/>
        </authorList>
    </citation>
    <scope>NUCLEOTIDE SEQUENCE [LARGE SCALE GENOMIC DNA]</scope>
    <source>
        <strain evidence="1 2">Poly51</strain>
    </source>
</reference>
<dbReference type="EMBL" id="SJPW01000002">
    <property type="protein sequence ID" value="TWU58548.1"/>
    <property type="molecule type" value="Genomic_DNA"/>
</dbReference>
<accession>A0A5C6FAW6</accession>
<evidence type="ECO:0000313" key="1">
    <source>
        <dbReference type="EMBL" id="TWU58548.1"/>
    </source>
</evidence>